<feature type="domain" description="PHD-type" evidence="11">
    <location>
        <begin position="85"/>
        <end position="204"/>
    </location>
</feature>
<dbReference type="PANTHER" id="PTHR13793:SF164">
    <property type="entry name" value="ALHAMBRA, ISOFORM P"/>
    <property type="match status" value="1"/>
</dbReference>
<dbReference type="PROSITE" id="PS50016">
    <property type="entry name" value="ZF_PHD_2"/>
    <property type="match status" value="2"/>
</dbReference>
<dbReference type="FunFam" id="3.30.40.10:FF:000042">
    <property type="entry name" value="protein AF-10 isoform X1"/>
    <property type="match status" value="1"/>
</dbReference>
<evidence type="ECO:0000256" key="3">
    <source>
        <dbReference type="ARBA" id="ARBA00022723"/>
    </source>
</evidence>
<dbReference type="InterPro" id="IPR019786">
    <property type="entry name" value="Zinc_finger_PHD-type_CS"/>
</dbReference>
<feature type="compositionally biased region" description="Polar residues" evidence="9">
    <location>
        <begin position="796"/>
        <end position="815"/>
    </location>
</feature>
<dbReference type="SMART" id="SM00249">
    <property type="entry name" value="PHD"/>
    <property type="match status" value="2"/>
</dbReference>
<evidence type="ECO:0000256" key="4">
    <source>
        <dbReference type="ARBA" id="ARBA00022737"/>
    </source>
</evidence>
<protein>
    <submittedName>
        <fullName evidence="12">MLLT6_10</fullName>
    </submittedName>
</protein>
<dbReference type="InterPro" id="IPR034732">
    <property type="entry name" value="EPHD"/>
</dbReference>
<dbReference type="OrthoDB" id="20839at2759"/>
<dbReference type="InterPro" id="IPR001965">
    <property type="entry name" value="Znf_PHD"/>
</dbReference>
<dbReference type="GO" id="GO:0008270">
    <property type="term" value="F:zinc ion binding"/>
    <property type="evidence" value="ECO:0007669"/>
    <property type="project" value="UniProtKB-KW"/>
</dbReference>
<feature type="domain" description="PHD-type" evidence="10">
    <location>
        <begin position="28"/>
        <end position="80"/>
    </location>
</feature>
<dbReference type="InterPro" id="IPR011011">
    <property type="entry name" value="Znf_FYVE_PHD"/>
</dbReference>
<dbReference type="GO" id="GO:0005634">
    <property type="term" value="C:nucleus"/>
    <property type="evidence" value="ECO:0007669"/>
    <property type="project" value="UniProtKB-SubCell"/>
</dbReference>
<dbReference type="CDD" id="cd20901">
    <property type="entry name" value="CC_AF10"/>
    <property type="match status" value="1"/>
</dbReference>
<keyword evidence="13" id="KW-1185">Reference proteome</keyword>
<proteinExistence type="predicted"/>
<dbReference type="Gene3D" id="3.30.40.10">
    <property type="entry name" value="Zinc/RING finger domain, C3HC4 (zinc finger)"/>
    <property type="match status" value="2"/>
</dbReference>
<evidence type="ECO:0000256" key="6">
    <source>
        <dbReference type="ARBA" id="ARBA00022833"/>
    </source>
</evidence>
<dbReference type="InterPro" id="IPR049781">
    <property type="entry name" value="AF10/AF17_PHD"/>
</dbReference>
<evidence type="ECO:0000256" key="9">
    <source>
        <dbReference type="SAM" id="MobiDB-lite"/>
    </source>
</evidence>
<dbReference type="EMBL" id="CAHIKZ030003824">
    <property type="protein sequence ID" value="CAE1304486.1"/>
    <property type="molecule type" value="Genomic_DNA"/>
</dbReference>
<dbReference type="PANTHER" id="PTHR13793">
    <property type="entry name" value="PHD FINGER PROTEINS"/>
    <property type="match status" value="1"/>
</dbReference>
<dbReference type="CDD" id="cd15672">
    <property type="entry name" value="ePHD_AF10_like"/>
    <property type="match status" value="1"/>
</dbReference>
<keyword evidence="6" id="KW-0862">Zinc</keyword>
<dbReference type="InterPro" id="IPR013083">
    <property type="entry name" value="Znf_RING/FYVE/PHD"/>
</dbReference>
<evidence type="ECO:0000256" key="8">
    <source>
        <dbReference type="PROSITE-ProRule" id="PRU00146"/>
    </source>
</evidence>
<feature type="region of interest" description="Disordered" evidence="9">
    <location>
        <begin position="462"/>
        <end position="546"/>
    </location>
</feature>
<feature type="compositionally biased region" description="Low complexity" evidence="9">
    <location>
        <begin position="326"/>
        <end position="335"/>
    </location>
</feature>
<feature type="region of interest" description="Disordered" evidence="9">
    <location>
        <begin position="857"/>
        <end position="898"/>
    </location>
</feature>
<keyword evidence="4" id="KW-0677">Repeat</keyword>
<dbReference type="InterPro" id="IPR049773">
    <property type="entry name" value="AF10-like_CC"/>
</dbReference>
<dbReference type="CDD" id="cd15574">
    <property type="entry name" value="PHD_AF10_AF17"/>
    <property type="match status" value="1"/>
</dbReference>
<dbReference type="Pfam" id="PF13831">
    <property type="entry name" value="PHD_2"/>
    <property type="match status" value="1"/>
</dbReference>
<comment type="caution">
    <text evidence="12">The sequence shown here is derived from an EMBL/GenBank/DDBJ whole genome shotgun (WGS) entry which is preliminary data.</text>
</comment>
<keyword evidence="7" id="KW-0539">Nucleus</keyword>
<feature type="compositionally biased region" description="Polar residues" evidence="9">
    <location>
        <begin position="857"/>
        <end position="887"/>
    </location>
</feature>
<dbReference type="PROSITE" id="PS01359">
    <property type="entry name" value="ZF_PHD_1"/>
    <property type="match status" value="1"/>
</dbReference>
<evidence type="ECO:0000256" key="1">
    <source>
        <dbReference type="ARBA" id="ARBA00004123"/>
    </source>
</evidence>
<feature type="domain" description="PHD-type" evidence="10">
    <location>
        <begin position="140"/>
        <end position="203"/>
    </location>
</feature>
<dbReference type="SUPFAM" id="SSF57903">
    <property type="entry name" value="FYVE/PHD zinc finger"/>
    <property type="match status" value="1"/>
</dbReference>
<organism evidence="12 13">
    <name type="scientific">Acanthosepion pharaonis</name>
    <name type="common">Pharaoh cuttlefish</name>
    <name type="synonym">Sepia pharaonis</name>
    <dbReference type="NCBI Taxonomy" id="158019"/>
    <lineage>
        <taxon>Eukaryota</taxon>
        <taxon>Metazoa</taxon>
        <taxon>Spiralia</taxon>
        <taxon>Lophotrochozoa</taxon>
        <taxon>Mollusca</taxon>
        <taxon>Cephalopoda</taxon>
        <taxon>Coleoidea</taxon>
        <taxon>Decapodiformes</taxon>
        <taxon>Sepiida</taxon>
        <taxon>Sepiina</taxon>
        <taxon>Sepiidae</taxon>
        <taxon>Acanthosepion</taxon>
    </lineage>
</organism>
<dbReference type="GO" id="GO:0006357">
    <property type="term" value="P:regulation of transcription by RNA polymerase II"/>
    <property type="evidence" value="ECO:0007669"/>
    <property type="project" value="TreeGrafter"/>
</dbReference>
<feature type="region of interest" description="Disordered" evidence="9">
    <location>
        <begin position="239"/>
        <end position="378"/>
    </location>
</feature>
<dbReference type="GO" id="GO:0042393">
    <property type="term" value="F:histone binding"/>
    <property type="evidence" value="ECO:0007669"/>
    <property type="project" value="UniProtKB-ARBA"/>
</dbReference>
<name>A0A812DR60_ACAPH</name>
<feature type="region of interest" description="Disordered" evidence="9">
    <location>
        <begin position="752"/>
        <end position="827"/>
    </location>
</feature>
<sequence length="898" mass="96857">MQIDEVAITSSSGFFIAEPNIQIMKEMVGGCCVCSDERGWAENPLVYCDGHGCNVAVHQACYGIVQVPTGPWFCRKCESQERAARVRCELCPQKEGALKRTDTGGWCHVVCALFIPEAWFANVQTMEPIVLKNVPQERFNKVCYICEEQSRESKAATGACMQCNKNGCKQNFHVTCAQAQGLLCEEAGNYGDNVKYCGYCLYHYKKLGEKHLTSLKQERKKKKKDANIKVIPAFKPVSCEMSTPESTPEKSFPARLDKERERSKIRDMKSDSSYFHSSSNLPPNPPSSQVNTDQRMPNITHDRSRPPKLLQSSPQGPVQSEAPLLTTSEFDSFTETESKTVTAPPPPTSYDGCRSDTSSVTSQHSSSELSSKMSASAQASAASSENKLIMDARFTVSPEASRLLTSPSSCSFTTTVTTVQSSIVSSQPQTTFSNNYDNYLSSGHVTTATATGLNGISTAVLPNANLEQNQSKRQRSRSSEKQEKKNKKGKCSTSSTNSKGKSGKDSVVTTSPSSSSDTSPSESKKTTPTQRKSEVPLSGGPLGNPNYNVFGGSPYFQSLSASGPVSISGFSQTNLENNGTFTTSVMPGANLPANLEQGTSPNLTPPTLANEGAAPAGVGCFLGPPKIFPSIQNAKMPDENMGNGLAQTMEQLLEHQWDLGSQFLMEQGQHFDIASLLSFLHKLKTENQQLEDYIKTLTARRDHLLALNARLALPLSALSSSQLMGKSIESPCGLSQHCQSQSCMESTLAQDMSSNCSSHTPSNHSPGQQQSSTPGYQHISSPNGSFHGSSHGVHPSSCSPVQPSLSRNSAGLTGTSLDSSRLQQNSNNSQDQHMMYSMMQQQVTSAALSQGSSIVLGSLKSTSSPNNLNTTVPSSTFNSADVQMSSKTNHDTKVKEKS</sequence>
<feature type="compositionally biased region" description="Basic and acidic residues" evidence="9">
    <location>
        <begin position="888"/>
        <end position="898"/>
    </location>
</feature>
<feature type="compositionally biased region" description="Low complexity" evidence="9">
    <location>
        <begin position="355"/>
        <end position="378"/>
    </location>
</feature>
<dbReference type="Pfam" id="PF13832">
    <property type="entry name" value="zf-HC5HC2H_2"/>
    <property type="match status" value="1"/>
</dbReference>
<evidence type="ECO:0000313" key="12">
    <source>
        <dbReference type="EMBL" id="CAE1304486.1"/>
    </source>
</evidence>
<feature type="compositionally biased region" description="Low complexity" evidence="9">
    <location>
        <begin position="816"/>
        <end position="827"/>
    </location>
</feature>
<reference evidence="12" key="1">
    <citation type="submission" date="2021-01" db="EMBL/GenBank/DDBJ databases">
        <authorList>
            <person name="Li R."/>
            <person name="Bekaert M."/>
        </authorList>
    </citation>
    <scope>NUCLEOTIDE SEQUENCE</scope>
    <source>
        <strain evidence="12">Farmed</strain>
    </source>
</reference>
<evidence type="ECO:0000256" key="5">
    <source>
        <dbReference type="ARBA" id="ARBA00022771"/>
    </source>
</evidence>
<keyword evidence="5 8" id="KW-0863">Zinc-finger</keyword>
<feature type="compositionally biased region" description="Polar residues" evidence="9">
    <location>
        <begin position="752"/>
        <end position="788"/>
    </location>
</feature>
<keyword evidence="3" id="KW-0479">Metal-binding</keyword>
<dbReference type="InterPro" id="IPR050701">
    <property type="entry name" value="Histone_Mod_Regulator"/>
</dbReference>
<gene>
    <name evidence="12" type="ORF">SPHA_57048</name>
</gene>
<dbReference type="FunFam" id="3.30.40.10:FF:000053">
    <property type="entry name" value="protein AF-10 isoform X2"/>
    <property type="match status" value="1"/>
</dbReference>
<dbReference type="PROSITE" id="PS51805">
    <property type="entry name" value="EPHD"/>
    <property type="match status" value="1"/>
</dbReference>
<dbReference type="AlphaFoldDB" id="A0A812DR60"/>
<accession>A0A812DR60</accession>
<dbReference type="GO" id="GO:0031491">
    <property type="term" value="F:nucleosome binding"/>
    <property type="evidence" value="ECO:0007669"/>
    <property type="project" value="TreeGrafter"/>
</dbReference>
<keyword evidence="2" id="KW-0597">Phosphoprotein</keyword>
<feature type="compositionally biased region" description="Basic and acidic residues" evidence="9">
    <location>
        <begin position="255"/>
        <end position="270"/>
    </location>
</feature>
<evidence type="ECO:0000259" key="10">
    <source>
        <dbReference type="PROSITE" id="PS50016"/>
    </source>
</evidence>
<evidence type="ECO:0000256" key="7">
    <source>
        <dbReference type="ARBA" id="ARBA00023242"/>
    </source>
</evidence>
<comment type="subcellular location">
    <subcellularLocation>
        <location evidence="1">Nucleus</location>
    </subcellularLocation>
</comment>
<dbReference type="Proteomes" id="UP000597762">
    <property type="component" value="Unassembled WGS sequence"/>
</dbReference>
<evidence type="ECO:0000313" key="13">
    <source>
        <dbReference type="Proteomes" id="UP000597762"/>
    </source>
</evidence>
<evidence type="ECO:0000259" key="11">
    <source>
        <dbReference type="PROSITE" id="PS51805"/>
    </source>
</evidence>
<feature type="compositionally biased region" description="Low complexity" evidence="9">
    <location>
        <begin position="491"/>
        <end position="529"/>
    </location>
</feature>
<evidence type="ECO:0000256" key="2">
    <source>
        <dbReference type="ARBA" id="ARBA00022553"/>
    </source>
</evidence>
<dbReference type="InterPro" id="IPR019787">
    <property type="entry name" value="Znf_PHD-finger"/>
</dbReference>